<dbReference type="PANTHER" id="PTHR31264:SF3">
    <property type="entry name" value="OS07G0554100 PROTEIN"/>
    <property type="match status" value="1"/>
</dbReference>
<dbReference type="InterPro" id="IPR036047">
    <property type="entry name" value="F-box-like_dom_sf"/>
</dbReference>
<protein>
    <recommendedName>
        <fullName evidence="2">F-box domain-containing protein</fullName>
    </recommendedName>
</protein>
<sequence>MAPPVRPILPCLGATEPKRSPPVLSNDLLREIFLRTASPADLARASVACVSFLRLITDPSFLRRYRSLHPPLLLGFLGLDGIDPVRAPHPNAPAARALARAADFSMSYLPRDGALRDVRDGRILLELMDEEYEEGRFLWDLAVCDPLTRRCLLLPPIPDDLLASVGVQKHNVVNVDVFLVPSGYVEETPFKAIHCTIGQKSLVVFVFSSGSGCWSVGASTSWDALSLDEPQNSDVLGLCHYVYGCFFWKVIHRDKVLKLDMEEMEFSTYALPPDHIERTVVIVEAGEGKLAMFSRIPEGTSLDYYTFSQSGRDKAGEWHMKNTIPLPAHYECHIARQAEGHIFLLGIPKVRNGARPVCFSLEIKTFNIERVNGVRKPGFVFPYFGFPPFLSPRRIRGYKVFQFQD</sequence>
<dbReference type="AlphaFoldDB" id="A0A0A8ZPY4"/>
<organism evidence="1">
    <name type="scientific">Arundo donax</name>
    <name type="common">Giant reed</name>
    <name type="synonym">Donax arundinaceus</name>
    <dbReference type="NCBI Taxonomy" id="35708"/>
    <lineage>
        <taxon>Eukaryota</taxon>
        <taxon>Viridiplantae</taxon>
        <taxon>Streptophyta</taxon>
        <taxon>Embryophyta</taxon>
        <taxon>Tracheophyta</taxon>
        <taxon>Spermatophyta</taxon>
        <taxon>Magnoliopsida</taxon>
        <taxon>Liliopsida</taxon>
        <taxon>Poales</taxon>
        <taxon>Poaceae</taxon>
        <taxon>PACMAD clade</taxon>
        <taxon>Arundinoideae</taxon>
        <taxon>Arundineae</taxon>
        <taxon>Arundo</taxon>
    </lineage>
</organism>
<reference evidence="1" key="1">
    <citation type="submission" date="2014-09" db="EMBL/GenBank/DDBJ databases">
        <authorList>
            <person name="Magalhaes I.L.F."/>
            <person name="Oliveira U."/>
            <person name="Santos F.R."/>
            <person name="Vidigal T.H.D.A."/>
            <person name="Brescovit A.D."/>
            <person name="Santos A.J."/>
        </authorList>
    </citation>
    <scope>NUCLEOTIDE SEQUENCE</scope>
    <source>
        <tissue evidence="1">Shoot tissue taken approximately 20 cm above the soil surface</tissue>
    </source>
</reference>
<reference evidence="1" key="2">
    <citation type="journal article" date="2015" name="Data Brief">
        <title>Shoot transcriptome of the giant reed, Arundo donax.</title>
        <authorList>
            <person name="Barrero R.A."/>
            <person name="Guerrero F.D."/>
            <person name="Moolhuijzen P."/>
            <person name="Goolsby J.A."/>
            <person name="Tidwell J."/>
            <person name="Bellgard S.E."/>
            <person name="Bellgard M.I."/>
        </authorList>
    </citation>
    <scope>NUCLEOTIDE SEQUENCE</scope>
    <source>
        <tissue evidence="1">Shoot tissue taken approximately 20 cm above the soil surface</tissue>
    </source>
</reference>
<dbReference type="EMBL" id="GBRH01258157">
    <property type="protein sequence ID" value="JAD39738.1"/>
    <property type="molecule type" value="Transcribed_RNA"/>
</dbReference>
<proteinExistence type="predicted"/>
<dbReference type="PANTHER" id="PTHR31264">
    <property type="entry name" value="OS07G0554500 PROTEIN-RELATED"/>
    <property type="match status" value="1"/>
</dbReference>
<evidence type="ECO:0008006" key="2">
    <source>
        <dbReference type="Google" id="ProtNLM"/>
    </source>
</evidence>
<dbReference type="SUPFAM" id="SSF81383">
    <property type="entry name" value="F-box domain"/>
    <property type="match status" value="1"/>
</dbReference>
<accession>A0A0A8ZPY4</accession>
<evidence type="ECO:0000313" key="1">
    <source>
        <dbReference type="EMBL" id="JAD39738.1"/>
    </source>
</evidence>
<name>A0A0A8ZPY4_ARUDO</name>